<proteinExistence type="predicted"/>
<sequence>MAIFSNIERIAGYCARLRRSKENFTWICAATEPHGGRAGCCHHPSPVAVSPDVAQPRKFRLSQKGVKSA</sequence>
<dbReference type="Proteomes" id="UP001066276">
    <property type="component" value="Chromosome 10"/>
</dbReference>
<evidence type="ECO:0000313" key="1">
    <source>
        <dbReference type="EMBL" id="KAJ1095160.1"/>
    </source>
</evidence>
<name>A0AAV7LUB3_PLEWA</name>
<dbReference type="AlphaFoldDB" id="A0AAV7LUB3"/>
<keyword evidence="2" id="KW-1185">Reference proteome</keyword>
<dbReference type="EMBL" id="JANPWB010000014">
    <property type="protein sequence ID" value="KAJ1095160.1"/>
    <property type="molecule type" value="Genomic_DNA"/>
</dbReference>
<accession>A0AAV7LUB3</accession>
<organism evidence="1 2">
    <name type="scientific">Pleurodeles waltl</name>
    <name type="common">Iberian ribbed newt</name>
    <dbReference type="NCBI Taxonomy" id="8319"/>
    <lineage>
        <taxon>Eukaryota</taxon>
        <taxon>Metazoa</taxon>
        <taxon>Chordata</taxon>
        <taxon>Craniata</taxon>
        <taxon>Vertebrata</taxon>
        <taxon>Euteleostomi</taxon>
        <taxon>Amphibia</taxon>
        <taxon>Batrachia</taxon>
        <taxon>Caudata</taxon>
        <taxon>Salamandroidea</taxon>
        <taxon>Salamandridae</taxon>
        <taxon>Pleurodelinae</taxon>
        <taxon>Pleurodeles</taxon>
    </lineage>
</organism>
<comment type="caution">
    <text evidence="1">The sequence shown here is derived from an EMBL/GenBank/DDBJ whole genome shotgun (WGS) entry which is preliminary data.</text>
</comment>
<reference evidence="1" key="1">
    <citation type="journal article" date="2022" name="bioRxiv">
        <title>Sequencing and chromosome-scale assembly of the giantPleurodeles waltlgenome.</title>
        <authorList>
            <person name="Brown T."/>
            <person name="Elewa A."/>
            <person name="Iarovenko S."/>
            <person name="Subramanian E."/>
            <person name="Araus A.J."/>
            <person name="Petzold A."/>
            <person name="Susuki M."/>
            <person name="Suzuki K.-i.T."/>
            <person name="Hayashi T."/>
            <person name="Toyoda A."/>
            <person name="Oliveira C."/>
            <person name="Osipova E."/>
            <person name="Leigh N.D."/>
            <person name="Simon A."/>
            <person name="Yun M.H."/>
        </authorList>
    </citation>
    <scope>NUCLEOTIDE SEQUENCE</scope>
    <source>
        <strain evidence="1">20211129_DDA</strain>
        <tissue evidence="1">Liver</tissue>
    </source>
</reference>
<evidence type="ECO:0000313" key="2">
    <source>
        <dbReference type="Proteomes" id="UP001066276"/>
    </source>
</evidence>
<protein>
    <submittedName>
        <fullName evidence="1">Uncharacterized protein</fullName>
    </submittedName>
</protein>
<gene>
    <name evidence="1" type="ORF">NDU88_000329</name>
</gene>